<sequence length="233" mass="26183">MRRVWIRALVLLAALWAGQDVYFHAVNPVASRVRQAADLRMREKRVHPVQYGQIPAVFRQAVIATEDRRFWSDPGIDPIGIARSVVVDVEKDGYVEGGSTLTQQLVDNTILGKQKTLRRKLLQAWYAIGLYDTMSKQEIFTLYANVVYFGHGAYGLYNACETYFGKPPWDCNAGELTLVAGLPNAPSAYDPLTHFALARSRQQVVLENMVDDGQLSASKAEAIWREPIELRAD</sequence>
<dbReference type="Proteomes" id="UP000642910">
    <property type="component" value="Unassembled WGS sequence"/>
</dbReference>
<keyword evidence="1" id="KW-0808">Transferase</keyword>
<dbReference type="PANTHER" id="PTHR32282">
    <property type="entry name" value="BINDING PROTEIN TRANSPEPTIDASE, PUTATIVE-RELATED"/>
    <property type="match status" value="1"/>
</dbReference>
<dbReference type="PANTHER" id="PTHR32282:SF31">
    <property type="entry name" value="PEPTIDOGLYCAN GLYCOSYLTRANSFERASE"/>
    <property type="match status" value="1"/>
</dbReference>
<accession>A0ABS0F2F1</accession>
<dbReference type="RefSeq" id="WP_067850732.1">
    <property type="nucleotide sequence ID" value="NZ_JADPKZ010000036.1"/>
</dbReference>
<dbReference type="InterPro" id="IPR050396">
    <property type="entry name" value="Glycosyltr_51/Transpeptidase"/>
</dbReference>
<dbReference type="EMBL" id="JADPKZ010000036">
    <property type="protein sequence ID" value="MBF8377479.1"/>
    <property type="molecule type" value="Genomic_DNA"/>
</dbReference>
<feature type="domain" description="Glycosyl transferase family 51" evidence="2">
    <location>
        <begin position="42"/>
        <end position="209"/>
    </location>
</feature>
<evidence type="ECO:0000313" key="4">
    <source>
        <dbReference type="Proteomes" id="UP000642910"/>
    </source>
</evidence>
<dbReference type="SUPFAM" id="SSF53955">
    <property type="entry name" value="Lysozyme-like"/>
    <property type="match status" value="1"/>
</dbReference>
<evidence type="ECO:0000259" key="2">
    <source>
        <dbReference type="Pfam" id="PF00912"/>
    </source>
</evidence>
<name>A0ABS0F2F1_9BACL</name>
<dbReference type="InterPro" id="IPR023346">
    <property type="entry name" value="Lysozyme-like_dom_sf"/>
</dbReference>
<evidence type="ECO:0000256" key="1">
    <source>
        <dbReference type="ARBA" id="ARBA00022679"/>
    </source>
</evidence>
<evidence type="ECO:0000313" key="3">
    <source>
        <dbReference type="EMBL" id="MBF8377479.1"/>
    </source>
</evidence>
<dbReference type="InterPro" id="IPR001264">
    <property type="entry name" value="Glyco_trans_51"/>
</dbReference>
<dbReference type="InterPro" id="IPR036950">
    <property type="entry name" value="PBP_transglycosylase"/>
</dbReference>
<comment type="caution">
    <text evidence="3">The sequence shown here is derived from an EMBL/GenBank/DDBJ whole genome shotgun (WGS) entry which is preliminary data.</text>
</comment>
<proteinExistence type="predicted"/>
<protein>
    <submittedName>
        <fullName evidence="3">Transglycosylase domain-containing protein</fullName>
    </submittedName>
</protein>
<organism evidence="3 4">
    <name type="scientific">Alicyclobacillus mali</name>
    <name type="common">ex Roth et al. 2021</name>
    <dbReference type="NCBI Taxonomy" id="1123961"/>
    <lineage>
        <taxon>Bacteria</taxon>
        <taxon>Bacillati</taxon>
        <taxon>Bacillota</taxon>
        <taxon>Bacilli</taxon>
        <taxon>Bacillales</taxon>
        <taxon>Alicyclobacillaceae</taxon>
        <taxon>Alicyclobacillus</taxon>
    </lineage>
</organism>
<dbReference type="Gene3D" id="1.10.3810.10">
    <property type="entry name" value="Biosynthetic peptidoglycan transglycosylase-like"/>
    <property type="match status" value="1"/>
</dbReference>
<reference evidence="3 4" key="1">
    <citation type="submission" date="2020-11" db="EMBL/GenBank/DDBJ databases">
        <title>Genomic insight of Alicyclobacillus mali FL 18 reveals a new arsenic-resistant strain, with potential in environmental biotechnology.</title>
        <authorList>
            <person name="Fiorentino G."/>
            <person name="Gallo G."/>
            <person name="Aulitto M."/>
        </authorList>
    </citation>
    <scope>NUCLEOTIDE SEQUENCE [LARGE SCALE GENOMIC DNA]</scope>
    <source>
        <strain evidence="3 4">FL 18</strain>
    </source>
</reference>
<gene>
    <name evidence="3" type="ORF">IW967_06265</name>
</gene>
<keyword evidence="4" id="KW-1185">Reference proteome</keyword>
<dbReference type="Pfam" id="PF00912">
    <property type="entry name" value="Transgly"/>
    <property type="match status" value="1"/>
</dbReference>